<keyword evidence="4" id="KW-0274">FAD</keyword>
<dbReference type="Pfam" id="PF01565">
    <property type="entry name" value="FAD_binding_4"/>
    <property type="match status" value="1"/>
</dbReference>
<keyword evidence="5" id="KW-0560">Oxidoreductase</keyword>
<evidence type="ECO:0000256" key="4">
    <source>
        <dbReference type="ARBA" id="ARBA00022827"/>
    </source>
</evidence>
<sequence>MSQQVQSRPYRVRDAAPGGGPEAARRLREEFGGAVLLPGDPGYDEQREAPNADIDPRPALIAEADDPADVRAAILTAREHGLPFAVQATGHGTYVASDGGVLLRTGRMDSVLVDPDRRIARVGPGTTWAEVIAAAEPFGLAPLAGSHQTVGVTGYTLGGGIGWLARGYGFASDSVLRAEMVTADGRLVTASPDRNPDLFWALRGGGGNFGVVTSLEFRLHPVARVHAGALYFTADRAAETLTRYREWMADAPRELSTSILLARFPDAPETPAPLRDRWVLGLRVMYAGEAEEARAALRPLTETAGPVLLDDLRTTTFAQAEMGGIAPRDFNLLETLPDEVIEAVAAVVGRPDSPVTMVEVRHWGGAMTDAGPDAGPVGHRTAQLSVVLDACDPQVSRVLRPHSGDRTFLNFLGDTTRAETAYTPGDHRRLRDVKRIYDPDNFFRLNHNIPPAEPGSH</sequence>
<keyword evidence="3" id="KW-0285">Flavoprotein</keyword>
<dbReference type="InterPro" id="IPR016169">
    <property type="entry name" value="FAD-bd_PCMH_sub2"/>
</dbReference>
<evidence type="ECO:0000256" key="3">
    <source>
        <dbReference type="ARBA" id="ARBA00022630"/>
    </source>
</evidence>
<dbReference type="Gene3D" id="3.30.43.10">
    <property type="entry name" value="Uridine Diphospho-n-acetylenolpyruvylglucosamine Reductase, domain 2"/>
    <property type="match status" value="1"/>
</dbReference>
<dbReference type="AlphaFoldDB" id="A0A852UQ15"/>
<dbReference type="GO" id="GO:0016491">
    <property type="term" value="F:oxidoreductase activity"/>
    <property type="evidence" value="ECO:0007669"/>
    <property type="project" value="UniProtKB-KW"/>
</dbReference>
<feature type="compositionally biased region" description="Basic and acidic residues" evidence="6">
    <location>
        <begin position="44"/>
        <end position="56"/>
    </location>
</feature>
<organism evidence="8 9">
    <name type="scientific">Streptosporangium sandarakinum</name>
    <dbReference type="NCBI Taxonomy" id="1260955"/>
    <lineage>
        <taxon>Bacteria</taxon>
        <taxon>Bacillati</taxon>
        <taxon>Actinomycetota</taxon>
        <taxon>Actinomycetes</taxon>
        <taxon>Streptosporangiales</taxon>
        <taxon>Streptosporangiaceae</taxon>
        <taxon>Streptosporangium</taxon>
    </lineage>
</organism>
<name>A0A852UQ15_9ACTN</name>
<dbReference type="InterPro" id="IPR012951">
    <property type="entry name" value="BBE"/>
</dbReference>
<feature type="domain" description="FAD-binding PCMH-type" evidence="7">
    <location>
        <begin position="54"/>
        <end position="222"/>
    </location>
</feature>
<proteinExistence type="inferred from homology"/>
<dbReference type="PROSITE" id="PS51387">
    <property type="entry name" value="FAD_PCMH"/>
    <property type="match status" value="1"/>
</dbReference>
<dbReference type="Proteomes" id="UP000576393">
    <property type="component" value="Unassembled WGS sequence"/>
</dbReference>
<accession>A0A852UQ15</accession>
<dbReference type="InterPro" id="IPR006094">
    <property type="entry name" value="Oxid_FAD_bind_N"/>
</dbReference>
<protein>
    <submittedName>
        <fullName evidence="8">FAD/FMN-containing dehydrogenase</fullName>
    </submittedName>
</protein>
<evidence type="ECO:0000256" key="6">
    <source>
        <dbReference type="SAM" id="MobiDB-lite"/>
    </source>
</evidence>
<evidence type="ECO:0000256" key="2">
    <source>
        <dbReference type="ARBA" id="ARBA00005466"/>
    </source>
</evidence>
<dbReference type="Gene3D" id="3.40.462.20">
    <property type="match status" value="1"/>
</dbReference>
<dbReference type="InterPro" id="IPR050416">
    <property type="entry name" value="FAD-linked_Oxidoreductase"/>
</dbReference>
<dbReference type="InterPro" id="IPR016166">
    <property type="entry name" value="FAD-bd_PCMH"/>
</dbReference>
<evidence type="ECO:0000256" key="1">
    <source>
        <dbReference type="ARBA" id="ARBA00001974"/>
    </source>
</evidence>
<feature type="region of interest" description="Disordered" evidence="6">
    <location>
        <begin position="1"/>
        <end position="56"/>
    </location>
</feature>
<dbReference type="InterPro" id="IPR036318">
    <property type="entry name" value="FAD-bd_PCMH-like_sf"/>
</dbReference>
<comment type="cofactor">
    <cofactor evidence="1">
        <name>FAD</name>
        <dbReference type="ChEBI" id="CHEBI:57692"/>
    </cofactor>
</comment>
<dbReference type="SUPFAM" id="SSF56176">
    <property type="entry name" value="FAD-binding/transporter-associated domain-like"/>
    <property type="match status" value="1"/>
</dbReference>
<dbReference type="PANTHER" id="PTHR42973:SF39">
    <property type="entry name" value="FAD-BINDING PCMH-TYPE DOMAIN-CONTAINING PROTEIN"/>
    <property type="match status" value="1"/>
</dbReference>
<keyword evidence="9" id="KW-1185">Reference proteome</keyword>
<dbReference type="Gene3D" id="3.30.465.10">
    <property type="match status" value="1"/>
</dbReference>
<comment type="caution">
    <text evidence="8">The sequence shown here is derived from an EMBL/GenBank/DDBJ whole genome shotgun (WGS) entry which is preliminary data.</text>
</comment>
<dbReference type="PANTHER" id="PTHR42973">
    <property type="entry name" value="BINDING OXIDOREDUCTASE, PUTATIVE (AFU_ORTHOLOGUE AFUA_1G17690)-RELATED"/>
    <property type="match status" value="1"/>
</dbReference>
<gene>
    <name evidence="8" type="ORF">HDA43_000438</name>
</gene>
<evidence type="ECO:0000259" key="7">
    <source>
        <dbReference type="PROSITE" id="PS51387"/>
    </source>
</evidence>
<evidence type="ECO:0000313" key="8">
    <source>
        <dbReference type="EMBL" id="NYF38279.1"/>
    </source>
</evidence>
<dbReference type="RefSeq" id="WP_179818054.1">
    <property type="nucleotide sequence ID" value="NZ_JACCCO010000001.1"/>
</dbReference>
<dbReference type="InterPro" id="IPR016167">
    <property type="entry name" value="FAD-bd_PCMH_sub1"/>
</dbReference>
<reference evidence="8 9" key="1">
    <citation type="submission" date="2020-07" db="EMBL/GenBank/DDBJ databases">
        <title>Sequencing the genomes of 1000 actinobacteria strains.</title>
        <authorList>
            <person name="Klenk H.-P."/>
        </authorList>
    </citation>
    <scope>NUCLEOTIDE SEQUENCE [LARGE SCALE GENOMIC DNA]</scope>
    <source>
        <strain evidence="8 9">DSM 45763</strain>
    </source>
</reference>
<dbReference type="EMBL" id="JACCCO010000001">
    <property type="protein sequence ID" value="NYF38279.1"/>
    <property type="molecule type" value="Genomic_DNA"/>
</dbReference>
<dbReference type="Pfam" id="PF08031">
    <property type="entry name" value="BBE"/>
    <property type="match status" value="1"/>
</dbReference>
<dbReference type="GO" id="GO:0071949">
    <property type="term" value="F:FAD binding"/>
    <property type="evidence" value="ECO:0007669"/>
    <property type="project" value="InterPro"/>
</dbReference>
<evidence type="ECO:0000256" key="5">
    <source>
        <dbReference type="ARBA" id="ARBA00023002"/>
    </source>
</evidence>
<comment type="similarity">
    <text evidence="2">Belongs to the oxygen-dependent FAD-linked oxidoreductase family.</text>
</comment>
<evidence type="ECO:0000313" key="9">
    <source>
        <dbReference type="Proteomes" id="UP000576393"/>
    </source>
</evidence>